<reference evidence="1 2" key="1">
    <citation type="submission" date="2017-07" db="EMBL/GenBank/DDBJ databases">
        <authorList>
            <person name="Sun Z.S."/>
            <person name="Albrecht U."/>
            <person name="Echele G."/>
            <person name="Lee C.C."/>
        </authorList>
    </citation>
    <scope>NUCLEOTIDE SEQUENCE [LARGE SCALE GENOMIC DNA]</scope>
    <source>
        <strain evidence="1 2">CGMCC 1.12672</strain>
    </source>
</reference>
<evidence type="ECO:0000313" key="2">
    <source>
        <dbReference type="Proteomes" id="UP000219494"/>
    </source>
</evidence>
<sequence>MSAVLLDHLLIALFLKAKADLPLSFTTPFRVHRQSRACPGRFQCGSAKLIFKIEQQFLF</sequence>
<protein>
    <submittedName>
        <fullName evidence="1">Uncharacterized protein</fullName>
    </submittedName>
</protein>
<dbReference type="Proteomes" id="UP000219494">
    <property type="component" value="Unassembled WGS sequence"/>
</dbReference>
<dbReference type="EMBL" id="OBMI01000005">
    <property type="protein sequence ID" value="SOB88382.1"/>
    <property type="molecule type" value="Genomic_DNA"/>
</dbReference>
<name>A0A285R7M5_9SPHN</name>
<organism evidence="1 2">
    <name type="scientific">Sphingomonas guangdongensis</name>
    <dbReference type="NCBI Taxonomy" id="1141890"/>
    <lineage>
        <taxon>Bacteria</taxon>
        <taxon>Pseudomonadati</taxon>
        <taxon>Pseudomonadota</taxon>
        <taxon>Alphaproteobacteria</taxon>
        <taxon>Sphingomonadales</taxon>
        <taxon>Sphingomonadaceae</taxon>
        <taxon>Sphingomonas</taxon>
    </lineage>
</organism>
<gene>
    <name evidence="1" type="ORF">SAMN06297144_3538</name>
</gene>
<dbReference type="AlphaFoldDB" id="A0A285R7M5"/>
<evidence type="ECO:0000313" key="1">
    <source>
        <dbReference type="EMBL" id="SOB88382.1"/>
    </source>
</evidence>
<accession>A0A285R7M5</accession>
<proteinExistence type="predicted"/>
<keyword evidence="2" id="KW-1185">Reference proteome</keyword>